<dbReference type="PANTHER" id="PTHR48025:SF1">
    <property type="entry name" value="RRM DOMAIN-CONTAINING PROTEIN"/>
    <property type="match status" value="1"/>
</dbReference>
<dbReference type="SUPFAM" id="SSF54928">
    <property type="entry name" value="RNA-binding domain, RBD"/>
    <property type="match status" value="1"/>
</dbReference>
<feature type="domain" description="RRM" evidence="4">
    <location>
        <begin position="403"/>
        <end position="485"/>
    </location>
</feature>
<name>A0A1J1GXE6_PLAGA</name>
<dbReference type="Proteomes" id="UP000220797">
    <property type="component" value="Unassembled WGS sequence"/>
</dbReference>
<dbReference type="VEuPathDB" id="PlasmoDB:PGAL8A_00481200"/>
<accession>A0A1J1GXE6</accession>
<dbReference type="SMART" id="SM00360">
    <property type="entry name" value="RRM"/>
    <property type="match status" value="2"/>
</dbReference>
<evidence type="ECO:0000313" key="5">
    <source>
        <dbReference type="EMBL" id="CRG97233.1"/>
    </source>
</evidence>
<feature type="compositionally biased region" description="Low complexity" evidence="3">
    <location>
        <begin position="554"/>
        <end position="576"/>
    </location>
</feature>
<dbReference type="GeneID" id="39733345"/>
<evidence type="ECO:0000259" key="4">
    <source>
        <dbReference type="PROSITE" id="PS50102"/>
    </source>
</evidence>
<evidence type="ECO:0000313" key="6">
    <source>
        <dbReference type="Proteomes" id="UP000220797"/>
    </source>
</evidence>
<dbReference type="CDD" id="cd00590">
    <property type="entry name" value="RRM_SF"/>
    <property type="match status" value="1"/>
</dbReference>
<dbReference type="AlphaFoldDB" id="A0A1J1GXE6"/>
<dbReference type="InterPro" id="IPR000504">
    <property type="entry name" value="RRM_dom"/>
</dbReference>
<organism evidence="5 6">
    <name type="scientific">Plasmodium gallinaceum</name>
    <dbReference type="NCBI Taxonomy" id="5849"/>
    <lineage>
        <taxon>Eukaryota</taxon>
        <taxon>Sar</taxon>
        <taxon>Alveolata</taxon>
        <taxon>Apicomplexa</taxon>
        <taxon>Aconoidasida</taxon>
        <taxon>Haemosporida</taxon>
        <taxon>Plasmodiidae</taxon>
        <taxon>Plasmodium</taxon>
        <taxon>Plasmodium (Haemamoeba)</taxon>
    </lineage>
</organism>
<dbReference type="OrthoDB" id="410044at2759"/>
<dbReference type="PANTHER" id="PTHR48025">
    <property type="entry name" value="OS02G0815200 PROTEIN"/>
    <property type="match status" value="1"/>
</dbReference>
<dbReference type="RefSeq" id="XP_028530036.1">
    <property type="nucleotide sequence ID" value="XM_028673600.1"/>
</dbReference>
<dbReference type="OMA" id="WSYAFIY"/>
<dbReference type="FunFam" id="3.30.70.330:FF:000445">
    <property type="entry name" value="RNA-binding protein, putative"/>
    <property type="match status" value="1"/>
</dbReference>
<evidence type="ECO:0000256" key="1">
    <source>
        <dbReference type="ARBA" id="ARBA00022884"/>
    </source>
</evidence>
<keyword evidence="6" id="KW-1185">Reference proteome</keyword>
<feature type="domain" description="RRM" evidence="4">
    <location>
        <begin position="299"/>
        <end position="379"/>
    </location>
</feature>
<feature type="region of interest" description="Disordered" evidence="3">
    <location>
        <begin position="1189"/>
        <end position="1212"/>
    </location>
</feature>
<dbReference type="InterPro" id="IPR012677">
    <property type="entry name" value="Nucleotide-bd_a/b_plait_sf"/>
</dbReference>
<dbReference type="PROSITE" id="PS50102">
    <property type="entry name" value="RRM"/>
    <property type="match status" value="2"/>
</dbReference>
<dbReference type="GO" id="GO:0003729">
    <property type="term" value="F:mRNA binding"/>
    <property type="evidence" value="ECO:0007669"/>
    <property type="project" value="TreeGrafter"/>
</dbReference>
<dbReference type="GO" id="GO:0005634">
    <property type="term" value="C:nucleus"/>
    <property type="evidence" value="ECO:0007669"/>
    <property type="project" value="TreeGrafter"/>
</dbReference>
<comment type="caution">
    <text evidence="5">The sequence shown here is derived from an EMBL/GenBank/DDBJ whole genome shotgun (WGS) entry which is preliminary data.</text>
</comment>
<feature type="region of interest" description="Disordered" evidence="3">
    <location>
        <begin position="1"/>
        <end position="24"/>
    </location>
</feature>
<dbReference type="InterPro" id="IPR050502">
    <property type="entry name" value="Euk_RNA-bind_prot"/>
</dbReference>
<keyword evidence="1 2" id="KW-0694">RNA-binding</keyword>
<sequence length="1240" mass="146277">MNTKHNNSLFEKFHSKNNIPSGTRNNFNIENGTLIKKIEDHNENIVKKKNFNKNLGDLIYNISKLILENTNKNSVCNEEYLLNENKNNNNKETETYVRNSMNNSENNNIYASDEKNEVEKILNNIDYNKKERKLKFISNNNKYNNDINSDLITLNNNIKNSSTKIERDKLNFFVDAKSYNQNTNKENDNIYSNTKDTLNIQNYDEEYTMREIKNVPNFCINDTKKDSKNNPIYKNVDYIERREENLEKNYKSYEENIPFHTKGYNLNNEKIKHNNISNQIIKEIKRNKDTYNLKNIVITNVFLGNIPPNITEERLKNVLEIFGFIIHVEYKWSVDKWSYAFVYFIDEKCAINAVNILNQKKFFDNSPNHKLICFIVSKQVHNQNTLQYNKANFSLLKDGPPGANLFLYGIPLKWTELNLIQLVNKYGHVVGLRIPYVNKENDKKQGNRGFGFVSYDNKKSAIEAFEELSKMYIHGKLLKVQLKNGEEHLLPAKLKNIYNVNKNKVKDNNNTKSAQSLVSTTDTLKTLNSINSTDIKKKFKNKCSSNNVKLNNFIKNKNKSSNSVSNNTNKNTQNISMSDTTCSKGLLENESKNNYPSNNSNNCDYPSIYSNAKIFTNISDSYDKCIIDNKNFNIYTQNFHYNTNAHVLSNEYDKGEKYIFDINEINYERNDLNSSKRLDTAKENENDNKSLNLNDEKNINKFLHNKDNITKKTNMNNKTSTCNNMNNKFNYFNVSDNNDSEKGKKISWKKKKNPQLLEQKAKHLNKSFNYTSKTDTKRHHININSNKFTCNNFFEIKNLDRNPTSKLNNLKNKTYNEKSNFSDDLNNLENSNSTSYSNTQNSNVNVSDNFYINNTKTLPTNEQNEIQNIQNYKNHEIFKKIRNKMHIYNENKNICSFLNNIWYNNDNNNNNYNDIKYGSKTKGDFIENNCHNEINKILYYNENINNFDKNEKDHIKSDNTYKNNNHINNNMEEENFHNTYNNDTYGKKNLSNYFKNMQFFLKILNSYSKENLLKIDDYFNDENKQLQDILNNKFNKELDKKDFEYLIKTILLKKKEKENEIYNNIPYLKEREDYLINSASGDLFNSNYFNLNFYGDNAFKNQPNNEKCVASNNKIDHYLKDIYINDYVNIHNYDKNVLNFEIKNDNKNINDNKIYDNNFISEYQSNINKYIYHDYNKNDNNSNSISYKKSITNNKNTKNKNKNMENSNNSIKNYNSENIDYTKKNMSNNNTDKDIYKIIK</sequence>
<gene>
    <name evidence="5" type="ORF">PGAL8A_00481200</name>
</gene>
<feature type="region of interest" description="Disordered" evidence="3">
    <location>
        <begin position="554"/>
        <end position="579"/>
    </location>
</feature>
<dbReference type="EMBL" id="CVMV01000096">
    <property type="protein sequence ID" value="CRG97233.1"/>
    <property type="molecule type" value="Genomic_DNA"/>
</dbReference>
<reference evidence="5" key="1">
    <citation type="submission" date="2015-04" db="EMBL/GenBank/DDBJ databases">
        <authorList>
            <consortium name="Pathogen Informatics"/>
        </authorList>
    </citation>
    <scope>NUCLEOTIDE SEQUENCE [LARGE SCALE GENOMIC DNA]</scope>
    <source>
        <strain evidence="5">8A</strain>
    </source>
</reference>
<evidence type="ECO:0000256" key="2">
    <source>
        <dbReference type="PROSITE-ProRule" id="PRU00176"/>
    </source>
</evidence>
<evidence type="ECO:0000256" key="3">
    <source>
        <dbReference type="SAM" id="MobiDB-lite"/>
    </source>
</evidence>
<dbReference type="Gene3D" id="3.30.70.330">
    <property type="match status" value="2"/>
</dbReference>
<dbReference type="InterPro" id="IPR035979">
    <property type="entry name" value="RBD_domain_sf"/>
</dbReference>
<protein>
    <submittedName>
        <fullName evidence="5">RNA-binding protein, putative</fullName>
    </submittedName>
</protein>
<dbReference type="Pfam" id="PF00076">
    <property type="entry name" value="RRM_1"/>
    <property type="match status" value="2"/>
</dbReference>
<proteinExistence type="predicted"/>